<evidence type="ECO:0000313" key="1">
    <source>
        <dbReference type="EMBL" id="QHT03396.1"/>
    </source>
</evidence>
<dbReference type="Gene3D" id="2.60.40.420">
    <property type="entry name" value="Cupredoxins - blue copper proteins"/>
    <property type="match status" value="1"/>
</dbReference>
<accession>A0A6C0CF50</accession>
<sequence>MDPDKIFMVEVYNGHYVIDGISAPRLTLTAGETYTFRLNTPGHPFHITSNPLGGEKNNTGQETGDFTWTPTLGDVGKSLYYQCTKHIKMGYKIRVVKEMAYQNQNTRTSKGPIFHPPLCNDSSKVC</sequence>
<proteinExistence type="predicted"/>
<organism evidence="1">
    <name type="scientific">viral metagenome</name>
    <dbReference type="NCBI Taxonomy" id="1070528"/>
    <lineage>
        <taxon>unclassified sequences</taxon>
        <taxon>metagenomes</taxon>
        <taxon>organismal metagenomes</taxon>
    </lineage>
</organism>
<dbReference type="EMBL" id="MN739411">
    <property type="protein sequence ID" value="QHT03396.1"/>
    <property type="molecule type" value="Genomic_DNA"/>
</dbReference>
<protein>
    <recommendedName>
        <fullName evidence="2">Blue (type 1) copper domain-containing protein</fullName>
    </recommendedName>
</protein>
<dbReference type="SUPFAM" id="SSF49503">
    <property type="entry name" value="Cupredoxins"/>
    <property type="match status" value="1"/>
</dbReference>
<dbReference type="InterPro" id="IPR008972">
    <property type="entry name" value="Cupredoxin"/>
</dbReference>
<name>A0A6C0CF50_9ZZZZ</name>
<reference evidence="1" key="1">
    <citation type="journal article" date="2020" name="Nature">
        <title>Giant virus diversity and host interactions through global metagenomics.</title>
        <authorList>
            <person name="Schulz F."/>
            <person name="Roux S."/>
            <person name="Paez-Espino D."/>
            <person name="Jungbluth S."/>
            <person name="Walsh D.A."/>
            <person name="Denef V.J."/>
            <person name="McMahon K.D."/>
            <person name="Konstantinidis K.T."/>
            <person name="Eloe-Fadrosh E.A."/>
            <person name="Kyrpides N.C."/>
            <person name="Woyke T."/>
        </authorList>
    </citation>
    <scope>NUCLEOTIDE SEQUENCE</scope>
    <source>
        <strain evidence="1">GVMAG-M-3300021079-18</strain>
    </source>
</reference>
<evidence type="ECO:0008006" key="2">
    <source>
        <dbReference type="Google" id="ProtNLM"/>
    </source>
</evidence>
<dbReference type="AlphaFoldDB" id="A0A6C0CF50"/>